<dbReference type="PANTHER" id="PTHR48080:SF2">
    <property type="entry name" value="D-GALACTONATE DEHYDRATASE"/>
    <property type="match status" value="1"/>
</dbReference>
<dbReference type="PROSITE" id="PS00908">
    <property type="entry name" value="MR_MLE_1"/>
    <property type="match status" value="1"/>
</dbReference>
<evidence type="ECO:0000313" key="4">
    <source>
        <dbReference type="EMBL" id="MBW7459802.1"/>
    </source>
</evidence>
<keyword evidence="5" id="KW-1185">Reference proteome</keyword>
<evidence type="ECO:0000256" key="1">
    <source>
        <dbReference type="ARBA" id="ARBA00022723"/>
    </source>
</evidence>
<evidence type="ECO:0000256" key="2">
    <source>
        <dbReference type="ARBA" id="ARBA00023239"/>
    </source>
</evidence>
<evidence type="ECO:0000313" key="5">
    <source>
        <dbReference type="Proteomes" id="UP001519887"/>
    </source>
</evidence>
<dbReference type="InterPro" id="IPR036849">
    <property type="entry name" value="Enolase-like_C_sf"/>
</dbReference>
<proteinExistence type="predicted"/>
<organism evidence="4 5">
    <name type="scientific">Paenibacillus sepulcri</name>
    <dbReference type="NCBI Taxonomy" id="359917"/>
    <lineage>
        <taxon>Bacteria</taxon>
        <taxon>Bacillati</taxon>
        <taxon>Bacillota</taxon>
        <taxon>Bacilli</taxon>
        <taxon>Bacillales</taxon>
        <taxon>Paenibacillaceae</taxon>
        <taxon>Paenibacillus</taxon>
    </lineage>
</organism>
<dbReference type="Proteomes" id="UP001519887">
    <property type="component" value="Unassembled WGS sequence"/>
</dbReference>
<keyword evidence="2" id="KW-0456">Lyase</keyword>
<protein>
    <recommendedName>
        <fullName evidence="3">Mandelate racemase/muconate lactonizing enzyme N-terminal domain-containing protein</fullName>
    </recommendedName>
</protein>
<feature type="non-terminal residue" evidence="4">
    <location>
        <position position="121"/>
    </location>
</feature>
<dbReference type="InterPro" id="IPR013341">
    <property type="entry name" value="Mandelate_racemase_N_dom"/>
</dbReference>
<dbReference type="SUPFAM" id="SSF54826">
    <property type="entry name" value="Enolase N-terminal domain-like"/>
    <property type="match status" value="1"/>
</dbReference>
<keyword evidence="1" id="KW-0479">Metal-binding</keyword>
<accession>A0ABS7CFV2</accession>
<reference evidence="4 5" key="1">
    <citation type="submission" date="2021-07" db="EMBL/GenBank/DDBJ databases">
        <title>Paenibacillus radiodurans sp. nov., isolated from the southeastern edge of Tengger Desert.</title>
        <authorList>
            <person name="Zhang G."/>
        </authorList>
    </citation>
    <scope>NUCLEOTIDE SEQUENCE [LARGE SCALE GENOMIC DNA]</scope>
    <source>
        <strain evidence="4 5">CCM 7311</strain>
    </source>
</reference>
<dbReference type="Pfam" id="PF02746">
    <property type="entry name" value="MR_MLE_N"/>
    <property type="match status" value="1"/>
</dbReference>
<feature type="domain" description="Mandelate racemase/muconate lactonizing enzyme N-terminal" evidence="3">
    <location>
        <begin position="15"/>
        <end position="106"/>
    </location>
</feature>
<sequence length="121" mass="13543">MKVTNVICYFAKGLFYVKVETDEGVSGFGECSPMQVDAVLSIIQTVIKPQLIGHDVFETEKLEEIILRKNYKISGQLLAMAYSGIEIALWDARARFLKQPLYNLLGGKYRGEVPLYGSSMS</sequence>
<name>A0ABS7CFV2_9BACL</name>
<dbReference type="InterPro" id="IPR034593">
    <property type="entry name" value="DgoD-like"/>
</dbReference>
<dbReference type="PANTHER" id="PTHR48080">
    <property type="entry name" value="D-GALACTONATE DEHYDRATASE-RELATED"/>
    <property type="match status" value="1"/>
</dbReference>
<gene>
    <name evidence="4" type="ORF">K0U00_37660</name>
</gene>
<evidence type="ECO:0000259" key="3">
    <source>
        <dbReference type="Pfam" id="PF02746"/>
    </source>
</evidence>
<dbReference type="EMBL" id="JAHZIK010001844">
    <property type="protein sequence ID" value="MBW7459802.1"/>
    <property type="molecule type" value="Genomic_DNA"/>
</dbReference>
<dbReference type="Gene3D" id="3.20.20.120">
    <property type="entry name" value="Enolase-like C-terminal domain"/>
    <property type="match status" value="1"/>
</dbReference>
<dbReference type="Gene3D" id="3.30.390.10">
    <property type="entry name" value="Enolase-like, N-terminal domain"/>
    <property type="match status" value="1"/>
</dbReference>
<comment type="caution">
    <text evidence="4">The sequence shown here is derived from an EMBL/GenBank/DDBJ whole genome shotgun (WGS) entry which is preliminary data.</text>
</comment>
<dbReference type="InterPro" id="IPR018110">
    <property type="entry name" value="Mandel_Rmase/mucon_lact_enz_CS"/>
</dbReference>
<dbReference type="InterPro" id="IPR029017">
    <property type="entry name" value="Enolase-like_N"/>
</dbReference>